<dbReference type="PATRIC" id="fig|320778.3.peg.1052"/>
<dbReference type="GO" id="GO:0004029">
    <property type="term" value="F:aldehyde dehydrogenase (NAD+) activity"/>
    <property type="evidence" value="ECO:0007669"/>
    <property type="project" value="TreeGrafter"/>
</dbReference>
<dbReference type="OrthoDB" id="751203at2"/>
<evidence type="ECO:0000259" key="1">
    <source>
        <dbReference type="Pfam" id="PF01370"/>
    </source>
</evidence>
<dbReference type="PANTHER" id="PTHR48079:SF6">
    <property type="entry name" value="NAD(P)-BINDING DOMAIN-CONTAINING PROTEIN-RELATED"/>
    <property type="match status" value="1"/>
</dbReference>
<dbReference type="SUPFAM" id="SSF51735">
    <property type="entry name" value="NAD(P)-binding Rossmann-fold domains"/>
    <property type="match status" value="1"/>
</dbReference>
<dbReference type="PANTHER" id="PTHR48079">
    <property type="entry name" value="PROTEIN YEEZ"/>
    <property type="match status" value="1"/>
</dbReference>
<evidence type="ECO:0000313" key="2">
    <source>
        <dbReference type="EMBL" id="KLV10782.1"/>
    </source>
</evidence>
<sequence length="270" mass="29219">MKISVCGCGWLGTPLAERLKRDGMNVWGSRRTEDGCAELSRKGITPVRLSLPGEPASLSDFLNTDVLVINVPPGRQEGAVPAFVNNISALLQQAQQSGCQRVLFISTTGVYGNVSGQVTESTPVQPDTASGHAHVQLEEKLFTEWGSRAVVLRPAGLIGPNRHPIKFLAGREAIVNGGDPVNLIHLDDVIEAICLIIKTWPGGEVLHLAAPQHPTREAYYCQMAERAGLPVPHFQPWEDRQAKWIDASATCAKLGLTIQHADLMAMTPEL</sequence>
<protein>
    <recommendedName>
        <fullName evidence="1">NAD-dependent epimerase/dehydratase domain-containing protein</fullName>
    </recommendedName>
</protein>
<dbReference type="CDD" id="cd05266">
    <property type="entry name" value="SDR_a4"/>
    <property type="match status" value="1"/>
</dbReference>
<dbReference type="GO" id="GO:0005737">
    <property type="term" value="C:cytoplasm"/>
    <property type="evidence" value="ECO:0007669"/>
    <property type="project" value="TreeGrafter"/>
</dbReference>
<dbReference type="AlphaFoldDB" id="A0A0J1K8V7"/>
<dbReference type="STRING" id="320778.ABT57_04870"/>
<proteinExistence type="predicted"/>
<dbReference type="Pfam" id="PF01370">
    <property type="entry name" value="Epimerase"/>
    <property type="match status" value="1"/>
</dbReference>
<comment type="caution">
    <text evidence="2">The sequence shown here is derived from an EMBL/GenBank/DDBJ whole genome shotgun (WGS) entry which is preliminary data.</text>
</comment>
<name>A0A0J1K8V7_9GAMM</name>
<dbReference type="RefSeq" id="WP_047884081.1">
    <property type="nucleotide sequence ID" value="NZ_CP071325.1"/>
</dbReference>
<keyword evidence="3" id="KW-1185">Reference proteome</keyword>
<gene>
    <name evidence="2" type="ORF">ABT57_04870</name>
</gene>
<dbReference type="InterPro" id="IPR051783">
    <property type="entry name" value="NAD(P)-dependent_oxidoreduct"/>
</dbReference>
<feature type="domain" description="NAD-dependent epimerase/dehydratase" evidence="1">
    <location>
        <begin position="9"/>
        <end position="199"/>
    </location>
</feature>
<dbReference type="InterPro" id="IPR036291">
    <property type="entry name" value="NAD(P)-bd_dom_sf"/>
</dbReference>
<organism evidence="2 3">
    <name type="scientific">Photobacterium ganghwense</name>
    <dbReference type="NCBI Taxonomy" id="320778"/>
    <lineage>
        <taxon>Bacteria</taxon>
        <taxon>Pseudomonadati</taxon>
        <taxon>Pseudomonadota</taxon>
        <taxon>Gammaproteobacteria</taxon>
        <taxon>Vibrionales</taxon>
        <taxon>Vibrionaceae</taxon>
        <taxon>Photobacterium</taxon>
    </lineage>
</organism>
<dbReference type="InterPro" id="IPR001509">
    <property type="entry name" value="Epimerase_deHydtase"/>
</dbReference>
<dbReference type="EMBL" id="LDOU01000005">
    <property type="protein sequence ID" value="KLV10782.1"/>
    <property type="molecule type" value="Genomic_DNA"/>
</dbReference>
<dbReference type="Gene3D" id="3.40.50.720">
    <property type="entry name" value="NAD(P)-binding Rossmann-like Domain"/>
    <property type="match status" value="1"/>
</dbReference>
<evidence type="ECO:0000313" key="3">
    <source>
        <dbReference type="Proteomes" id="UP000035909"/>
    </source>
</evidence>
<reference evidence="2 3" key="1">
    <citation type="submission" date="2015-05" db="EMBL/GenBank/DDBJ databases">
        <title>Photobacterium galathea sp. nov.</title>
        <authorList>
            <person name="Machado H."/>
            <person name="Gram L."/>
        </authorList>
    </citation>
    <scope>NUCLEOTIDE SEQUENCE [LARGE SCALE GENOMIC DNA]</scope>
    <source>
        <strain evidence="2 3">DSM 22954</strain>
    </source>
</reference>
<accession>A0A0J1K8V7</accession>
<dbReference type="Proteomes" id="UP000035909">
    <property type="component" value="Unassembled WGS sequence"/>
</dbReference>